<name>A0A0F9QJ41_9ZZZZ</name>
<sequence length="501" mass="58365">METVAIKQINKVREILLGRFRNFCQTFIESEYYDDAFHGPLCDFLQDSGPDKLVVLPRTFLKTTVVSLYILWKAVKNPLLRALLTSNTTPNAQKTVRSIRSIVENNTDFQLFFPEVIPNFTKVRWSDTCACLQRKVDHPEGTFESAGVGANIIRRHFNIISEDDTVAPKKDELTGDEVMPSKDDIEKAVGFHKLTVPLLINEHDERIITATRWASYDLVNHVLENEKFAVFNQKAYLDEEQTKPRYRRFSVRRLENIRVSMGSYLFSMLYLNTPLSKEFMAFNPDWYKYYTDDALPEDGDTLVTLDPADPPTGKKSQDYSAIVSVKHTKKGLFVRRYRRKRLSDKQMISETFDVCKIDGAVKIRIEANRYAHLEAAFREEMKIRDEYYIVEMVKAKQIAKEARIKNRLSPLFENGVIWLKKGMRELEQELTTFPYGKWDDLIDALSWQVGSRTSTEYEKVEEKKPIPNRLSFTLEEIRQSCRGRHKAPYPFQKQMEEMIPG</sequence>
<comment type="caution">
    <text evidence="1">The sequence shown here is derived from an EMBL/GenBank/DDBJ whole genome shotgun (WGS) entry which is preliminary data.</text>
</comment>
<accession>A0A0F9QJ41</accession>
<evidence type="ECO:0000313" key="1">
    <source>
        <dbReference type="EMBL" id="KKN42509.1"/>
    </source>
</evidence>
<protein>
    <recommendedName>
        <fullName evidence="2">Terminase large subunit gp17-like C-terminal domain-containing protein</fullName>
    </recommendedName>
</protein>
<proteinExistence type="predicted"/>
<dbReference type="InterPro" id="IPR027417">
    <property type="entry name" value="P-loop_NTPase"/>
</dbReference>
<reference evidence="1" key="1">
    <citation type="journal article" date="2015" name="Nature">
        <title>Complex archaea that bridge the gap between prokaryotes and eukaryotes.</title>
        <authorList>
            <person name="Spang A."/>
            <person name="Saw J.H."/>
            <person name="Jorgensen S.L."/>
            <person name="Zaremba-Niedzwiedzka K."/>
            <person name="Martijn J."/>
            <person name="Lind A.E."/>
            <person name="van Eijk R."/>
            <person name="Schleper C."/>
            <person name="Guy L."/>
            <person name="Ettema T.J."/>
        </authorList>
    </citation>
    <scope>NUCLEOTIDE SEQUENCE</scope>
</reference>
<dbReference type="EMBL" id="LAZR01001576">
    <property type="protein sequence ID" value="KKN42509.1"/>
    <property type="molecule type" value="Genomic_DNA"/>
</dbReference>
<gene>
    <name evidence="1" type="ORF">LCGC14_0712700</name>
</gene>
<organism evidence="1">
    <name type="scientific">marine sediment metagenome</name>
    <dbReference type="NCBI Taxonomy" id="412755"/>
    <lineage>
        <taxon>unclassified sequences</taxon>
        <taxon>metagenomes</taxon>
        <taxon>ecological metagenomes</taxon>
    </lineage>
</organism>
<evidence type="ECO:0008006" key="2">
    <source>
        <dbReference type="Google" id="ProtNLM"/>
    </source>
</evidence>
<dbReference type="AlphaFoldDB" id="A0A0F9QJ41"/>
<dbReference type="Gene3D" id="3.40.50.300">
    <property type="entry name" value="P-loop containing nucleotide triphosphate hydrolases"/>
    <property type="match status" value="1"/>
</dbReference>